<keyword evidence="2" id="KW-1185">Reference proteome</keyword>
<accession>A0A936YV24</accession>
<dbReference type="RefSeq" id="WP_201659481.1">
    <property type="nucleotide sequence ID" value="NZ_JAEQNC010000007.1"/>
</dbReference>
<name>A0A936YV24_9HYPH</name>
<proteinExistence type="predicted"/>
<reference evidence="1" key="1">
    <citation type="submission" date="2021-01" db="EMBL/GenBank/DDBJ databases">
        <title>Rhizobium sp. strain KVB221 16S ribosomal RNA gene Genome sequencing and assembly.</title>
        <authorList>
            <person name="Kang M."/>
        </authorList>
    </citation>
    <scope>NUCLEOTIDE SEQUENCE</scope>
    <source>
        <strain evidence="1">KVB221</strain>
    </source>
</reference>
<sequence>MHRSRRTGKQLTIIAIEEDRVYYVVEGFTTIAPLFLPKEKFIHLVGLDEEQS</sequence>
<gene>
    <name evidence="1" type="ORF">JJB09_14730</name>
</gene>
<evidence type="ECO:0000313" key="1">
    <source>
        <dbReference type="EMBL" id="MBL0373290.1"/>
    </source>
</evidence>
<dbReference type="EMBL" id="JAEQNC010000007">
    <property type="protein sequence ID" value="MBL0373290.1"/>
    <property type="molecule type" value="Genomic_DNA"/>
</dbReference>
<comment type="caution">
    <text evidence="1">The sequence shown here is derived from an EMBL/GenBank/DDBJ whole genome shotgun (WGS) entry which is preliminary data.</text>
</comment>
<dbReference type="Proteomes" id="UP000633219">
    <property type="component" value="Unassembled WGS sequence"/>
</dbReference>
<organism evidence="1 2">
    <name type="scientific">Rhizobium setariae</name>
    <dbReference type="NCBI Taxonomy" id="2801340"/>
    <lineage>
        <taxon>Bacteria</taxon>
        <taxon>Pseudomonadati</taxon>
        <taxon>Pseudomonadota</taxon>
        <taxon>Alphaproteobacteria</taxon>
        <taxon>Hyphomicrobiales</taxon>
        <taxon>Rhizobiaceae</taxon>
        <taxon>Rhizobium/Agrobacterium group</taxon>
        <taxon>Rhizobium</taxon>
    </lineage>
</organism>
<dbReference type="AlphaFoldDB" id="A0A936YV24"/>
<evidence type="ECO:0000313" key="2">
    <source>
        <dbReference type="Proteomes" id="UP000633219"/>
    </source>
</evidence>
<protein>
    <submittedName>
        <fullName evidence="1">Uncharacterized protein</fullName>
    </submittedName>
</protein>